<proteinExistence type="predicted"/>
<dbReference type="Proteomes" id="UP000001881">
    <property type="component" value="Unassembled WGS sequence"/>
</dbReference>
<feature type="compositionally biased region" description="Basic and acidic residues" evidence="1">
    <location>
        <begin position="45"/>
        <end position="58"/>
    </location>
</feature>
<feature type="compositionally biased region" description="Polar residues" evidence="1">
    <location>
        <begin position="24"/>
        <end position="44"/>
    </location>
</feature>
<gene>
    <name evidence="2" type="ORF">SMAC_09558</name>
</gene>
<dbReference type="VEuPathDB" id="FungiDB:SMAC_09558"/>
<dbReference type="KEGG" id="smp:10801716"/>
<keyword evidence="3" id="KW-1185">Reference proteome</keyword>
<accession>F7WC78</accession>
<dbReference type="EMBL" id="CABT02000100">
    <property type="protein sequence ID" value="CCC14560.1"/>
    <property type="molecule type" value="Genomic_DNA"/>
</dbReference>
<feature type="compositionally biased region" description="Polar residues" evidence="1">
    <location>
        <begin position="1"/>
        <end position="12"/>
    </location>
</feature>
<reference evidence="2 3" key="1">
    <citation type="journal article" date="2010" name="PLoS Genet.">
        <title>De novo assembly of a 40 Mb eukaryotic genome from short sequence reads: Sordaria macrospora, a model organism for fungal morphogenesis.</title>
        <authorList>
            <person name="Nowrousian M."/>
            <person name="Stajich J."/>
            <person name="Chu M."/>
            <person name="Engh I."/>
            <person name="Espagne E."/>
            <person name="Halliday K."/>
            <person name="Kamerewerd J."/>
            <person name="Kempken F."/>
            <person name="Knab B."/>
            <person name="Kuo H.C."/>
            <person name="Osiewacz H.D."/>
            <person name="Poeggeler S."/>
            <person name="Read N."/>
            <person name="Seiler S."/>
            <person name="Smith K."/>
            <person name="Zickler D."/>
            <person name="Kueck U."/>
            <person name="Freitag M."/>
        </authorList>
    </citation>
    <scope>NUCLEOTIDE SEQUENCE [LARGE SCALE GENOMIC DNA]</scope>
    <source>
        <strain evidence="3">ATCC MYA-333 / DSM 997 / K(L3346) / K-hell</strain>
        <tissue evidence="2">Mycelium</tissue>
    </source>
</reference>
<feature type="region of interest" description="Disordered" evidence="1">
    <location>
        <begin position="1"/>
        <end position="81"/>
    </location>
</feature>
<organism evidence="2 3">
    <name type="scientific">Sordaria macrospora (strain ATCC MYA-333 / DSM 997 / K(L3346) / K-hell)</name>
    <dbReference type="NCBI Taxonomy" id="771870"/>
    <lineage>
        <taxon>Eukaryota</taxon>
        <taxon>Fungi</taxon>
        <taxon>Dikarya</taxon>
        <taxon>Ascomycota</taxon>
        <taxon>Pezizomycotina</taxon>
        <taxon>Sordariomycetes</taxon>
        <taxon>Sordariomycetidae</taxon>
        <taxon>Sordariales</taxon>
        <taxon>Sordariaceae</taxon>
        <taxon>Sordaria</taxon>
    </lineage>
</organism>
<dbReference type="InParanoid" id="F7WC78"/>
<name>F7WC78_SORMK</name>
<evidence type="ECO:0000313" key="3">
    <source>
        <dbReference type="Proteomes" id="UP000001881"/>
    </source>
</evidence>
<sequence length="201" mass="23079">MPPTDPWTTSKVTMPGRNWHIPRVSQNSSGTKTWTLNSRLSQPDRTTEERNPTEESAKTARYAVSTKEQPKIPLSRGGTWERTPIQTFSSTIPPHRVLKPIATLSWLQDPRECFRLSEPEGQQFAQIQQIIRDCLCITAPDMIRPDLDFRTQYAVVRAGPHEERTNHDEFKGDSCPGVRATNRRTNREYNVTMVDDEICTR</sequence>
<evidence type="ECO:0000256" key="1">
    <source>
        <dbReference type="SAM" id="MobiDB-lite"/>
    </source>
</evidence>
<dbReference type="HOGENOM" id="CLU_1361163_0_0_1"/>
<dbReference type="AlphaFoldDB" id="F7WC78"/>
<protein>
    <submittedName>
        <fullName evidence="2">WGS project CABT00000000 data, contig 2.100</fullName>
    </submittedName>
</protein>
<dbReference type="GeneID" id="10801716"/>
<evidence type="ECO:0000313" key="2">
    <source>
        <dbReference type="EMBL" id="CCC14560.1"/>
    </source>
</evidence>
<comment type="caution">
    <text evidence="2">The sequence shown here is derived from an EMBL/GenBank/DDBJ whole genome shotgun (WGS) entry which is preliminary data.</text>
</comment>